<protein>
    <recommendedName>
        <fullName evidence="3">SPRY domain-containing protein</fullName>
    </recommendedName>
</protein>
<evidence type="ECO:0000313" key="2">
    <source>
        <dbReference type="Proteomes" id="UP000324800"/>
    </source>
</evidence>
<proteinExistence type="predicted"/>
<evidence type="ECO:0008006" key="3">
    <source>
        <dbReference type="Google" id="ProtNLM"/>
    </source>
</evidence>
<dbReference type="AlphaFoldDB" id="A0A5J4VEE4"/>
<gene>
    <name evidence="1" type="ORF">EZS28_023667</name>
</gene>
<dbReference type="Proteomes" id="UP000324800">
    <property type="component" value="Unassembled WGS sequence"/>
</dbReference>
<sequence>MSQALQQLIKYTAEDDISSELENPNEEVLKLEQFNGLNRKAVALKAQPIVVSLNKVIENGIWVLVAMFDKCNNAKSISQGSVGIVKAGYKIPCPCIQSKEKLENMISYTGDGIVYYKQLQTLGNAQFKDGQQITLELNMEAGTLRFLVEGIPQIVNIRGIKEPVKFQCEIKNLNSSFVILQFRKVSTPILKSGLNEKSINW</sequence>
<name>A0A5J4VEE4_9EUKA</name>
<comment type="caution">
    <text evidence="1">The sequence shown here is derived from an EMBL/GenBank/DDBJ whole genome shotgun (WGS) entry which is preliminary data.</text>
</comment>
<reference evidence="1 2" key="1">
    <citation type="submission" date="2019-03" db="EMBL/GenBank/DDBJ databases">
        <title>Single cell metagenomics reveals metabolic interactions within the superorganism composed of flagellate Streblomastix strix and complex community of Bacteroidetes bacteria on its surface.</title>
        <authorList>
            <person name="Treitli S.C."/>
            <person name="Kolisko M."/>
            <person name="Husnik F."/>
            <person name="Keeling P."/>
            <person name="Hampl V."/>
        </authorList>
    </citation>
    <scope>NUCLEOTIDE SEQUENCE [LARGE SCALE GENOMIC DNA]</scope>
    <source>
        <strain evidence="1">ST1C</strain>
    </source>
</reference>
<accession>A0A5J4VEE4</accession>
<evidence type="ECO:0000313" key="1">
    <source>
        <dbReference type="EMBL" id="KAA6380806.1"/>
    </source>
</evidence>
<organism evidence="1 2">
    <name type="scientific">Streblomastix strix</name>
    <dbReference type="NCBI Taxonomy" id="222440"/>
    <lineage>
        <taxon>Eukaryota</taxon>
        <taxon>Metamonada</taxon>
        <taxon>Preaxostyla</taxon>
        <taxon>Oxymonadida</taxon>
        <taxon>Streblomastigidae</taxon>
        <taxon>Streblomastix</taxon>
    </lineage>
</organism>
<dbReference type="OrthoDB" id="2329056at2759"/>
<dbReference type="EMBL" id="SNRW01007705">
    <property type="protein sequence ID" value="KAA6380806.1"/>
    <property type="molecule type" value="Genomic_DNA"/>
</dbReference>